<evidence type="ECO:0000256" key="10">
    <source>
        <dbReference type="ARBA" id="ARBA00023125"/>
    </source>
</evidence>
<keyword evidence="11" id="KW-0539">Nucleus</keyword>
<dbReference type="Pfam" id="PF24863">
    <property type="entry name" value="zf-CCCH_Mcm10"/>
    <property type="match status" value="1"/>
</dbReference>
<dbReference type="STRING" id="75743.A0A401PAG4"/>
<evidence type="ECO:0000313" key="14">
    <source>
        <dbReference type="EMBL" id="GCB70135.1"/>
    </source>
</evidence>
<dbReference type="Pfam" id="PF22379">
    <property type="entry name" value="OB_MCM10"/>
    <property type="match status" value="1"/>
</dbReference>
<dbReference type="SMART" id="SM01280">
    <property type="entry name" value="Mcm10"/>
    <property type="match status" value="1"/>
</dbReference>
<dbReference type="Pfam" id="PF09332">
    <property type="entry name" value="Mcm10"/>
    <property type="match status" value="1"/>
</dbReference>
<evidence type="ECO:0000256" key="1">
    <source>
        <dbReference type="ARBA" id="ARBA00004123"/>
    </source>
</evidence>
<dbReference type="InterPro" id="IPR055065">
    <property type="entry name" value="OB_MCM10"/>
</dbReference>
<organism evidence="14 15">
    <name type="scientific">Scyliorhinus torazame</name>
    <name type="common">Cloudy catshark</name>
    <name type="synonym">Catulus torazame</name>
    <dbReference type="NCBI Taxonomy" id="75743"/>
    <lineage>
        <taxon>Eukaryota</taxon>
        <taxon>Metazoa</taxon>
        <taxon>Chordata</taxon>
        <taxon>Craniata</taxon>
        <taxon>Vertebrata</taxon>
        <taxon>Chondrichthyes</taxon>
        <taxon>Elasmobranchii</taxon>
        <taxon>Galeomorphii</taxon>
        <taxon>Galeoidea</taxon>
        <taxon>Carcharhiniformes</taxon>
        <taxon>Scyliorhinidae</taxon>
        <taxon>Scyliorhinus</taxon>
    </lineage>
</organism>
<dbReference type="GO" id="GO:0003688">
    <property type="term" value="F:DNA replication origin binding"/>
    <property type="evidence" value="ECO:0007669"/>
    <property type="project" value="TreeGrafter"/>
</dbReference>
<evidence type="ECO:0000256" key="7">
    <source>
        <dbReference type="ARBA" id="ARBA00022771"/>
    </source>
</evidence>
<dbReference type="InterPro" id="IPR015411">
    <property type="entry name" value="Rep_factor_Mcm10_C"/>
</dbReference>
<keyword evidence="9" id="KW-0175">Coiled coil</keyword>
<feature type="compositionally biased region" description="Basic and acidic residues" evidence="12">
    <location>
        <begin position="98"/>
        <end position="121"/>
    </location>
</feature>
<dbReference type="Pfam" id="PF09329">
    <property type="entry name" value="zf-primase"/>
    <property type="match status" value="1"/>
</dbReference>
<evidence type="ECO:0000313" key="15">
    <source>
        <dbReference type="Proteomes" id="UP000288216"/>
    </source>
</evidence>
<comment type="subcellular location">
    <subcellularLocation>
        <location evidence="1">Nucleus</location>
    </subcellularLocation>
</comment>
<keyword evidence="10" id="KW-0238">DNA-binding</keyword>
<feature type="region of interest" description="Disordered" evidence="12">
    <location>
        <begin position="66"/>
        <end position="249"/>
    </location>
</feature>
<dbReference type="OrthoDB" id="273123at2759"/>
<feature type="compositionally biased region" description="Polar residues" evidence="12">
    <location>
        <begin position="186"/>
        <end position="210"/>
    </location>
</feature>
<evidence type="ECO:0000256" key="2">
    <source>
        <dbReference type="ARBA" id="ARBA00009679"/>
    </source>
</evidence>
<evidence type="ECO:0000256" key="12">
    <source>
        <dbReference type="SAM" id="MobiDB-lite"/>
    </source>
</evidence>
<reference evidence="14 15" key="1">
    <citation type="journal article" date="2018" name="Nat. Ecol. Evol.">
        <title>Shark genomes provide insights into elasmobranch evolution and the origin of vertebrates.</title>
        <authorList>
            <person name="Hara Y"/>
            <person name="Yamaguchi K"/>
            <person name="Onimaru K"/>
            <person name="Kadota M"/>
            <person name="Koyanagi M"/>
            <person name="Keeley SD"/>
            <person name="Tatsumi K"/>
            <person name="Tanaka K"/>
            <person name="Motone F"/>
            <person name="Kageyama Y"/>
            <person name="Nozu R"/>
            <person name="Adachi N"/>
            <person name="Nishimura O"/>
            <person name="Nakagawa R"/>
            <person name="Tanegashima C"/>
            <person name="Kiyatake I"/>
            <person name="Matsumoto R"/>
            <person name="Murakumo K"/>
            <person name="Nishida K"/>
            <person name="Terakita A"/>
            <person name="Kuratani S"/>
            <person name="Sato K"/>
            <person name="Hyodo S Kuraku.S."/>
        </authorList>
    </citation>
    <scope>NUCLEOTIDE SEQUENCE [LARGE SCALE GENOMIC DNA]</scope>
</reference>
<proteinExistence type="inferred from homology"/>
<dbReference type="Gene3D" id="2.40.50.140">
    <property type="entry name" value="Nucleic acid-binding proteins"/>
    <property type="match status" value="1"/>
</dbReference>
<feature type="compositionally biased region" description="Basic and acidic residues" evidence="12">
    <location>
        <begin position="537"/>
        <end position="550"/>
    </location>
</feature>
<comment type="caution">
    <text evidence="14">The sequence shown here is derived from an EMBL/GenBank/DDBJ whole genome shotgun (WGS) entry which is preliminary data.</text>
</comment>
<dbReference type="GO" id="GO:0006974">
    <property type="term" value="P:DNA damage response"/>
    <property type="evidence" value="ECO:0007669"/>
    <property type="project" value="UniProtKB-KW"/>
</dbReference>
<keyword evidence="5" id="KW-0479">Metal-binding</keyword>
<feature type="region of interest" description="Disordered" evidence="12">
    <location>
        <begin position="533"/>
        <end position="577"/>
    </location>
</feature>
<dbReference type="FunFam" id="2.40.50.140:FF:000167">
    <property type="entry name" value="Minichromosome maintenance 10 replication initiation factor"/>
    <property type="match status" value="1"/>
</dbReference>
<evidence type="ECO:0000256" key="6">
    <source>
        <dbReference type="ARBA" id="ARBA00022763"/>
    </source>
</evidence>
<dbReference type="EMBL" id="BFAA01004670">
    <property type="protein sequence ID" value="GCB70135.1"/>
    <property type="molecule type" value="Genomic_DNA"/>
</dbReference>
<evidence type="ECO:0000256" key="5">
    <source>
        <dbReference type="ARBA" id="ARBA00022723"/>
    </source>
</evidence>
<evidence type="ECO:0000256" key="3">
    <source>
        <dbReference type="ARBA" id="ARBA00017770"/>
    </source>
</evidence>
<dbReference type="InterPro" id="IPR012340">
    <property type="entry name" value="NA-bd_OB-fold"/>
</dbReference>
<gene>
    <name evidence="14" type="ORF">scyTo_0010705</name>
</gene>
<comment type="similarity">
    <text evidence="2">Belongs to the MCM10 family.</text>
</comment>
<dbReference type="PANTHER" id="PTHR13454">
    <property type="entry name" value="PROTEIN MCM10 HOMOLOG"/>
    <property type="match status" value="1"/>
</dbReference>
<evidence type="ECO:0000259" key="13">
    <source>
        <dbReference type="SMART" id="SM01280"/>
    </source>
</evidence>
<accession>A0A401PAG4</accession>
<dbReference type="GO" id="GO:0008270">
    <property type="term" value="F:zinc ion binding"/>
    <property type="evidence" value="ECO:0007669"/>
    <property type="project" value="UniProtKB-KW"/>
</dbReference>
<keyword evidence="6" id="KW-0227">DNA damage</keyword>
<keyword evidence="4" id="KW-0235">DNA replication</keyword>
<dbReference type="PANTHER" id="PTHR13454:SF11">
    <property type="entry name" value="PROTEIN MCM10 HOMOLOG"/>
    <property type="match status" value="1"/>
</dbReference>
<feature type="domain" description="Replication factor Mcm10 C-terminal" evidence="13">
    <location>
        <begin position="493"/>
        <end position="843"/>
    </location>
</feature>
<dbReference type="GO" id="GO:0006270">
    <property type="term" value="P:DNA replication initiation"/>
    <property type="evidence" value="ECO:0007669"/>
    <property type="project" value="InterPro"/>
</dbReference>
<keyword evidence="7" id="KW-0863">Zinc-finger</keyword>
<feature type="compositionally biased region" description="Polar residues" evidence="12">
    <location>
        <begin position="153"/>
        <end position="165"/>
    </location>
</feature>
<dbReference type="OMA" id="YKMPCKA"/>
<dbReference type="InterPro" id="IPR040184">
    <property type="entry name" value="Mcm10"/>
</dbReference>
<dbReference type="InterPro" id="IPR015408">
    <property type="entry name" value="Znf_Mcm10/DnaG"/>
</dbReference>
<feature type="compositionally biased region" description="Polar residues" evidence="12">
    <location>
        <begin position="218"/>
        <end position="231"/>
    </location>
</feature>
<dbReference type="GO" id="GO:0043596">
    <property type="term" value="C:nuclear replication fork"/>
    <property type="evidence" value="ECO:0007669"/>
    <property type="project" value="TreeGrafter"/>
</dbReference>
<dbReference type="Proteomes" id="UP000288216">
    <property type="component" value="Unassembled WGS sequence"/>
</dbReference>
<evidence type="ECO:0000256" key="4">
    <source>
        <dbReference type="ARBA" id="ARBA00022705"/>
    </source>
</evidence>
<dbReference type="GO" id="GO:0003697">
    <property type="term" value="F:single-stranded DNA binding"/>
    <property type="evidence" value="ECO:0007669"/>
    <property type="project" value="InterPro"/>
</dbReference>
<evidence type="ECO:0000256" key="11">
    <source>
        <dbReference type="ARBA" id="ARBA00023242"/>
    </source>
</evidence>
<dbReference type="AlphaFoldDB" id="A0A401PAG4"/>
<keyword evidence="8" id="KW-0862">Zinc</keyword>
<feature type="compositionally biased region" description="Acidic residues" evidence="12">
    <location>
        <begin position="69"/>
        <end position="81"/>
    </location>
</feature>
<evidence type="ECO:0000256" key="8">
    <source>
        <dbReference type="ARBA" id="ARBA00022833"/>
    </source>
</evidence>
<dbReference type="InterPro" id="IPR056791">
    <property type="entry name" value="Znf_Mcm10_C"/>
</dbReference>
<name>A0A401PAG4_SCYTO</name>
<evidence type="ECO:0000256" key="9">
    <source>
        <dbReference type="ARBA" id="ARBA00023054"/>
    </source>
</evidence>
<feature type="compositionally biased region" description="Low complexity" evidence="12">
    <location>
        <begin position="556"/>
        <end position="565"/>
    </location>
</feature>
<protein>
    <recommendedName>
        <fullName evidence="3">Protein MCM10 homolog</fullName>
    </recommendedName>
</protein>
<sequence length="845" mass="93632">MEGSEDVDLLASLLDENDEEGIVAASGCSQGEHGVELRPLDEDDEWDELFDSNEESGAQAKEISALFGDVDDLMEEEEESETSGQATDQPHLISDQEQSEKSKAQLEVELEQMKEQMEKLQRKLAKVADGPKSIVSTRKNSPESKLKTPGKATRTSQSIKESPSFQEALCMPSSSPIPGRLKTKSLKTQQSAHSTAVTQRTSPTHTQPGSRQLLPPLKTSNKPNTIHQKLPSTAGDCERPGTSRSTNSDITVDKFSGLRLRNPIVSSTEMERRMHGRKLIRLSQLRSKLANENLEDTDWVTIAVVTKKVTPQSSNNGKTFSIWHLSDLRSSNLNLSLFLFGNVHKEHWKTETRTVIGLLNANPMKPKDGSDEVCLSVDHPQKILIMGEALDMGTCRARKKNGDPCTQIVNLMDCEYCEYHVKAQYKKLSAKRADLQSSFSGRAPNKVHGKGGGLKERLCQQGFHYGGVSSASYAASVRAAGPNKSIQTTLAHMVVKGADNIVQETKKKMGGPTSHVQPGPSILSISASELLKQQRRQMLESRRKRAEQSQKRFMQSPSGSSSHTSGAGGLSSNLSPRVGAEFPKEQKLVATSQSPKLGRGFAEGEDILLFDTSPPSAPTQVTPHADSKKMAAIIKLRKKGAILAKADPNSVKRKLPDPEEMPAKMLERIEQNLSTVHDEANDEPTLKKHRSQLEYLDSAEFQKILSARSRHVGAVQEVEAELQEQYFEPLVKKEQMEEKMKNIRELKCRVVSCKTCSYSYFKPLETCVSENHDYHWHDAIKRFFKCPCGNRAIALSRLPKKSCSNCGLFKWERDGMLKEKKGPKIGGELLLPRGEEHGKFLSSSK</sequence>
<keyword evidence="15" id="KW-1185">Reference proteome</keyword>